<accession>A0A9J6NZV1</accession>
<feature type="domain" description="Aminoglycoside phosphotransferase" evidence="1">
    <location>
        <begin position="80"/>
        <end position="263"/>
    </location>
</feature>
<evidence type="ECO:0000313" key="3">
    <source>
        <dbReference type="Proteomes" id="UP001056429"/>
    </source>
</evidence>
<dbReference type="InterPro" id="IPR002575">
    <property type="entry name" value="Aminoglycoside_PTrfase"/>
</dbReference>
<evidence type="ECO:0000313" key="2">
    <source>
        <dbReference type="EMBL" id="MCM1989141.1"/>
    </source>
</evidence>
<proteinExistence type="predicted"/>
<name>A0A9J6NZV1_9CLOT</name>
<comment type="caution">
    <text evidence="2">The sequence shown here is derived from an EMBL/GenBank/DDBJ whole genome shotgun (WGS) entry which is preliminary data.</text>
</comment>
<sequence>MILELILIDVKKEETFEEGEENMLNYTEKEMKEIIENILGKEILNIKPVGNHHLKRHLVYGIKTHEGDELVFKMYYVNGRRSREVASLTLLEEGSVLSPKLIDYGTLENDIEWILMERIEGVTLDSVMHMLDEKTKRKIFNDMGKQLGELHRTKEYEKFGDFDIEGNVVNGYKTYKEKFSISCNNIEKDILEQELPEKDILIDGLKALKEDIHNIEFDEKGSMTHGDYDGRNILVHEIDGEWKISGIIDFEICYASVRDRDMLALYEKYFLENKELEESFYEGYERYFKISNKFKDSLDYLLLSSGLGICSWAYKQAPDYYPEGVKLVKRYLEIMK</sequence>
<dbReference type="EMBL" id="JAGSOJ010000001">
    <property type="protein sequence ID" value="MCM1989141.1"/>
    <property type="molecule type" value="Genomic_DNA"/>
</dbReference>
<reference evidence="2" key="1">
    <citation type="journal article" date="2021" name="mSystems">
        <title>Bacteria and Archaea Synergistically Convert Glycine Betaine to Biogenic Methane in the Formosa Cold Seep of the South China Sea.</title>
        <authorList>
            <person name="Li L."/>
            <person name="Zhang W."/>
            <person name="Zhang S."/>
            <person name="Song L."/>
            <person name="Sun Q."/>
            <person name="Zhang H."/>
            <person name="Xiang H."/>
            <person name="Dong X."/>
        </authorList>
    </citation>
    <scope>NUCLEOTIDE SEQUENCE</scope>
    <source>
        <strain evidence="2">ZWT</strain>
    </source>
</reference>
<dbReference type="SUPFAM" id="SSF56112">
    <property type="entry name" value="Protein kinase-like (PK-like)"/>
    <property type="match status" value="1"/>
</dbReference>
<reference evidence="2" key="2">
    <citation type="submission" date="2021-04" db="EMBL/GenBank/DDBJ databases">
        <authorList>
            <person name="Dong X."/>
        </authorList>
    </citation>
    <scope>NUCLEOTIDE SEQUENCE</scope>
    <source>
        <strain evidence="2">ZWT</strain>
    </source>
</reference>
<dbReference type="Gene3D" id="3.90.1200.10">
    <property type="match status" value="1"/>
</dbReference>
<keyword evidence="3" id="KW-1185">Reference proteome</keyword>
<dbReference type="RefSeq" id="WP_250858041.1">
    <property type="nucleotide sequence ID" value="NZ_JAGSOJ010000001.1"/>
</dbReference>
<evidence type="ECO:0000259" key="1">
    <source>
        <dbReference type="Pfam" id="PF01636"/>
    </source>
</evidence>
<dbReference type="InterPro" id="IPR011009">
    <property type="entry name" value="Kinase-like_dom_sf"/>
</dbReference>
<gene>
    <name evidence="2" type="ORF">KDK92_05265</name>
</gene>
<dbReference type="AlphaFoldDB" id="A0A9J6NZV1"/>
<dbReference type="InterPro" id="IPR051678">
    <property type="entry name" value="AGP_Transferase"/>
</dbReference>
<dbReference type="Pfam" id="PF01636">
    <property type="entry name" value="APH"/>
    <property type="match status" value="1"/>
</dbReference>
<dbReference type="PANTHER" id="PTHR21310:SF15">
    <property type="entry name" value="AMINOGLYCOSIDE PHOSPHOTRANSFERASE DOMAIN-CONTAINING PROTEIN"/>
    <property type="match status" value="1"/>
</dbReference>
<dbReference type="PANTHER" id="PTHR21310">
    <property type="entry name" value="AMINOGLYCOSIDE PHOSPHOTRANSFERASE-RELATED-RELATED"/>
    <property type="match status" value="1"/>
</dbReference>
<protein>
    <submittedName>
        <fullName evidence="2">Phosphotransferase</fullName>
    </submittedName>
</protein>
<dbReference type="Proteomes" id="UP001056429">
    <property type="component" value="Unassembled WGS sequence"/>
</dbReference>
<organism evidence="2 3">
    <name type="scientific">Oceanirhabdus seepicola</name>
    <dbReference type="NCBI Taxonomy" id="2828781"/>
    <lineage>
        <taxon>Bacteria</taxon>
        <taxon>Bacillati</taxon>
        <taxon>Bacillota</taxon>
        <taxon>Clostridia</taxon>
        <taxon>Eubacteriales</taxon>
        <taxon>Clostridiaceae</taxon>
        <taxon>Oceanirhabdus</taxon>
    </lineage>
</organism>